<name>A0A9X0BDF1_9EURO</name>
<keyword evidence="9" id="KW-0732">Signal</keyword>
<accession>A0A9X0BDF1</accession>
<keyword evidence="5" id="KW-0560">Oxidoreductase</keyword>
<dbReference type="EMBL" id="JAPZBU010000004">
    <property type="protein sequence ID" value="KAJ5408672.1"/>
    <property type="molecule type" value="Genomic_DNA"/>
</dbReference>
<dbReference type="AlphaFoldDB" id="A0A9X0BDF1"/>
<dbReference type="Proteomes" id="UP001147747">
    <property type="component" value="Unassembled WGS sequence"/>
</dbReference>
<dbReference type="InterPro" id="IPR000028">
    <property type="entry name" value="Chloroperoxidase"/>
</dbReference>
<organism evidence="11 12">
    <name type="scientific">Penicillium cosmopolitanum</name>
    <dbReference type="NCBI Taxonomy" id="1131564"/>
    <lineage>
        <taxon>Eukaryota</taxon>
        <taxon>Fungi</taxon>
        <taxon>Dikarya</taxon>
        <taxon>Ascomycota</taxon>
        <taxon>Pezizomycotina</taxon>
        <taxon>Eurotiomycetes</taxon>
        <taxon>Eurotiomycetidae</taxon>
        <taxon>Eurotiales</taxon>
        <taxon>Aspergillaceae</taxon>
        <taxon>Penicillium</taxon>
    </lineage>
</organism>
<keyword evidence="2" id="KW-0575">Peroxidase</keyword>
<keyword evidence="12" id="KW-1185">Reference proteome</keyword>
<reference evidence="11" key="1">
    <citation type="submission" date="2022-12" db="EMBL/GenBank/DDBJ databases">
        <authorList>
            <person name="Petersen C."/>
        </authorList>
    </citation>
    <scope>NUCLEOTIDE SEQUENCE</scope>
    <source>
        <strain evidence="11">IBT 29677</strain>
    </source>
</reference>
<dbReference type="GeneID" id="81366172"/>
<dbReference type="InterPro" id="IPR036851">
    <property type="entry name" value="Chloroperoxidase-like_sf"/>
</dbReference>
<evidence type="ECO:0000256" key="7">
    <source>
        <dbReference type="ARBA" id="ARBA00025795"/>
    </source>
</evidence>
<dbReference type="GO" id="GO:0004601">
    <property type="term" value="F:peroxidase activity"/>
    <property type="evidence" value="ECO:0007669"/>
    <property type="project" value="UniProtKB-KW"/>
</dbReference>
<dbReference type="Pfam" id="PF01328">
    <property type="entry name" value="Peroxidase_2"/>
    <property type="match status" value="1"/>
</dbReference>
<feature type="domain" description="Heme haloperoxidase family profile" evidence="10">
    <location>
        <begin position="121"/>
        <end position="346"/>
    </location>
</feature>
<feature type="chain" id="PRO_5040915361" description="Heme haloperoxidase family profile domain-containing protein" evidence="9">
    <location>
        <begin position="19"/>
        <end position="470"/>
    </location>
</feature>
<dbReference type="RefSeq" id="XP_056492987.1">
    <property type="nucleotide sequence ID" value="XM_056627192.1"/>
</dbReference>
<dbReference type="PANTHER" id="PTHR33577">
    <property type="entry name" value="STERIGMATOCYSTIN BIOSYNTHESIS PEROXIDASE STCC-RELATED"/>
    <property type="match status" value="1"/>
</dbReference>
<evidence type="ECO:0000256" key="1">
    <source>
        <dbReference type="ARBA" id="ARBA00001970"/>
    </source>
</evidence>
<feature type="region of interest" description="Disordered" evidence="8">
    <location>
        <begin position="437"/>
        <end position="470"/>
    </location>
</feature>
<dbReference type="PANTHER" id="PTHR33577:SF15">
    <property type="entry name" value="HEME HALOPEROXIDASE FAMILY PROFILE DOMAIN-CONTAINING PROTEIN"/>
    <property type="match status" value="1"/>
</dbReference>
<protein>
    <recommendedName>
        <fullName evidence="10">Heme haloperoxidase family profile domain-containing protein</fullName>
    </recommendedName>
</protein>
<feature type="signal peptide" evidence="9">
    <location>
        <begin position="1"/>
        <end position="18"/>
    </location>
</feature>
<keyword evidence="6" id="KW-0408">Iron</keyword>
<comment type="caution">
    <text evidence="11">The sequence shown here is derived from an EMBL/GenBank/DDBJ whole genome shotgun (WGS) entry which is preliminary data.</text>
</comment>
<dbReference type="OrthoDB" id="407298at2759"/>
<evidence type="ECO:0000256" key="4">
    <source>
        <dbReference type="ARBA" id="ARBA00022723"/>
    </source>
</evidence>
<evidence type="ECO:0000256" key="5">
    <source>
        <dbReference type="ARBA" id="ARBA00023002"/>
    </source>
</evidence>
<evidence type="ECO:0000256" key="9">
    <source>
        <dbReference type="SAM" id="SignalP"/>
    </source>
</evidence>
<keyword evidence="3" id="KW-0349">Heme</keyword>
<dbReference type="Gene3D" id="1.10.489.10">
    <property type="entry name" value="Chloroperoxidase-like"/>
    <property type="match status" value="1"/>
</dbReference>
<evidence type="ECO:0000256" key="6">
    <source>
        <dbReference type="ARBA" id="ARBA00023004"/>
    </source>
</evidence>
<sequence>MKPAFLLSVNFFASCSLALVCPFSLLKRAGLLNPEDEAAYDRVAANPSSAEDIFLERHYKKSDSANSGGLIGPRSSDGLLDLPLGGGLLNGVLQSLTGPLQDLDIPTPQIIDLKAIPGDDPDHQFQAPGPTDVRGNCPTLNTLANHGYLSRDGITSFAEAANGISIAYGFDYPLSVFLSALGLMAGGDLISGKYSIGGADSRVPNTIGPAGGIDKHGVFEIDGSITRQDTYFGNNANFILQRWEEYVKIADRNGGLFGAQTQAEDRALRYDNSRATNPEFFAGVKWFAVSHAERVFVYEGLTNGTTPNKPDYANIAPFFLNETFPENWYRRGEAFTLASTLAEALDLFLLQPRELGANEGLNNFVPLELDLSSKTVPQLGCFLVENIFDVVPDQVQPTIADNYELFEGFVKGILAPLVTNDGFFNCPTINFVKPGENAARSENGSQSAHGSPINGAYPGIGIIKPDSEPS</sequence>
<evidence type="ECO:0000259" key="10">
    <source>
        <dbReference type="PROSITE" id="PS51405"/>
    </source>
</evidence>
<reference evidence="11" key="2">
    <citation type="journal article" date="2023" name="IMA Fungus">
        <title>Comparative genomic study of the Penicillium genus elucidates a diverse pangenome and 15 lateral gene transfer events.</title>
        <authorList>
            <person name="Petersen C."/>
            <person name="Sorensen T."/>
            <person name="Nielsen M.R."/>
            <person name="Sondergaard T.E."/>
            <person name="Sorensen J.L."/>
            <person name="Fitzpatrick D.A."/>
            <person name="Frisvad J.C."/>
            <person name="Nielsen K.L."/>
        </authorList>
    </citation>
    <scope>NUCLEOTIDE SEQUENCE</scope>
    <source>
        <strain evidence="11">IBT 29677</strain>
    </source>
</reference>
<comment type="cofactor">
    <cofactor evidence="1">
        <name>heme b</name>
        <dbReference type="ChEBI" id="CHEBI:60344"/>
    </cofactor>
</comment>
<evidence type="ECO:0000313" key="11">
    <source>
        <dbReference type="EMBL" id="KAJ5408672.1"/>
    </source>
</evidence>
<evidence type="ECO:0000256" key="8">
    <source>
        <dbReference type="SAM" id="MobiDB-lite"/>
    </source>
</evidence>
<proteinExistence type="inferred from homology"/>
<dbReference type="PROSITE" id="PS51405">
    <property type="entry name" value="HEME_HALOPEROXIDASE"/>
    <property type="match status" value="1"/>
</dbReference>
<comment type="similarity">
    <text evidence="7">Belongs to the chloroperoxidase family.</text>
</comment>
<feature type="compositionally biased region" description="Polar residues" evidence="8">
    <location>
        <begin position="440"/>
        <end position="449"/>
    </location>
</feature>
<dbReference type="GO" id="GO:0046872">
    <property type="term" value="F:metal ion binding"/>
    <property type="evidence" value="ECO:0007669"/>
    <property type="project" value="UniProtKB-KW"/>
</dbReference>
<evidence type="ECO:0000313" key="12">
    <source>
        <dbReference type="Proteomes" id="UP001147747"/>
    </source>
</evidence>
<dbReference type="SUPFAM" id="SSF47571">
    <property type="entry name" value="Cloroperoxidase"/>
    <property type="match status" value="1"/>
</dbReference>
<gene>
    <name evidence="11" type="ORF">N7509_002555</name>
</gene>
<evidence type="ECO:0000256" key="2">
    <source>
        <dbReference type="ARBA" id="ARBA00022559"/>
    </source>
</evidence>
<dbReference type="PROSITE" id="PS51257">
    <property type="entry name" value="PROKAR_LIPOPROTEIN"/>
    <property type="match status" value="1"/>
</dbReference>
<evidence type="ECO:0000256" key="3">
    <source>
        <dbReference type="ARBA" id="ARBA00022617"/>
    </source>
</evidence>
<keyword evidence="4" id="KW-0479">Metal-binding</keyword>